<keyword evidence="7 14" id="KW-0067">ATP-binding</keyword>
<organism evidence="14 15">
    <name type="scientific">Taibaiella chishuiensis</name>
    <dbReference type="NCBI Taxonomy" id="1434707"/>
    <lineage>
        <taxon>Bacteria</taxon>
        <taxon>Pseudomonadati</taxon>
        <taxon>Bacteroidota</taxon>
        <taxon>Chitinophagia</taxon>
        <taxon>Chitinophagales</taxon>
        <taxon>Chitinophagaceae</taxon>
        <taxon>Taibaiella</taxon>
    </lineage>
</organism>
<dbReference type="InterPro" id="IPR036640">
    <property type="entry name" value="ABC1_TM_sf"/>
</dbReference>
<dbReference type="Gene3D" id="1.20.1560.10">
    <property type="entry name" value="ABC transporter type 1, transmembrane domain"/>
    <property type="match status" value="1"/>
</dbReference>
<evidence type="ECO:0000256" key="10">
    <source>
        <dbReference type="SAM" id="Phobius"/>
    </source>
</evidence>
<feature type="transmembrane region" description="Helical" evidence="10">
    <location>
        <begin position="207"/>
        <end position="229"/>
    </location>
</feature>
<protein>
    <submittedName>
        <fullName evidence="14">ATP-binding cassette subfamily B protein</fullName>
    </submittedName>
</protein>
<evidence type="ECO:0000256" key="3">
    <source>
        <dbReference type="ARBA" id="ARBA00022475"/>
    </source>
</evidence>
<keyword evidence="5" id="KW-0547">Nucleotide-binding</keyword>
<dbReference type="PROSITE" id="PS50929">
    <property type="entry name" value="ABC_TM1F"/>
    <property type="match status" value="1"/>
</dbReference>
<dbReference type="AlphaFoldDB" id="A0A2P8DBU4"/>
<dbReference type="GO" id="GO:0006508">
    <property type="term" value="P:proteolysis"/>
    <property type="evidence" value="ECO:0007669"/>
    <property type="project" value="InterPro"/>
</dbReference>
<evidence type="ECO:0000256" key="9">
    <source>
        <dbReference type="ARBA" id="ARBA00023136"/>
    </source>
</evidence>
<evidence type="ECO:0000256" key="5">
    <source>
        <dbReference type="ARBA" id="ARBA00022741"/>
    </source>
</evidence>
<dbReference type="CDD" id="cd02418">
    <property type="entry name" value="Peptidase_C39B"/>
    <property type="match status" value="1"/>
</dbReference>
<dbReference type="InterPro" id="IPR003593">
    <property type="entry name" value="AAA+_ATPase"/>
</dbReference>
<evidence type="ECO:0000256" key="8">
    <source>
        <dbReference type="ARBA" id="ARBA00022989"/>
    </source>
</evidence>
<keyword evidence="6" id="KW-0378">Hydrolase</keyword>
<comment type="subcellular location">
    <subcellularLocation>
        <location evidence="1">Cell membrane</location>
        <topology evidence="1">Multi-pass membrane protein</topology>
    </subcellularLocation>
</comment>
<dbReference type="FunFam" id="3.40.50.300:FF:000299">
    <property type="entry name" value="ABC transporter ATP-binding protein/permease"/>
    <property type="match status" value="1"/>
</dbReference>
<evidence type="ECO:0000259" key="13">
    <source>
        <dbReference type="PROSITE" id="PS50990"/>
    </source>
</evidence>
<feature type="domain" description="ABC transporter" evidence="11">
    <location>
        <begin position="489"/>
        <end position="725"/>
    </location>
</feature>
<keyword evidence="9 10" id="KW-0472">Membrane</keyword>
<dbReference type="OrthoDB" id="9760358at2"/>
<feature type="domain" description="Peptidase C39" evidence="13">
    <location>
        <begin position="8"/>
        <end position="134"/>
    </location>
</feature>
<dbReference type="InterPro" id="IPR027417">
    <property type="entry name" value="P-loop_NTPase"/>
</dbReference>
<feature type="domain" description="ABC transmembrane type-1" evidence="12">
    <location>
        <begin position="175"/>
        <end position="454"/>
    </location>
</feature>
<evidence type="ECO:0000259" key="12">
    <source>
        <dbReference type="PROSITE" id="PS50929"/>
    </source>
</evidence>
<dbReference type="SUPFAM" id="SSF90123">
    <property type="entry name" value="ABC transporter transmembrane region"/>
    <property type="match status" value="1"/>
</dbReference>
<dbReference type="PROSITE" id="PS50990">
    <property type="entry name" value="PEPTIDASE_C39"/>
    <property type="match status" value="1"/>
</dbReference>
<evidence type="ECO:0000313" key="14">
    <source>
        <dbReference type="EMBL" id="PSK94703.1"/>
    </source>
</evidence>
<keyword evidence="15" id="KW-1185">Reference proteome</keyword>
<keyword evidence="2" id="KW-0813">Transport</keyword>
<evidence type="ECO:0000259" key="11">
    <source>
        <dbReference type="PROSITE" id="PS50893"/>
    </source>
</evidence>
<dbReference type="Pfam" id="PF00664">
    <property type="entry name" value="ABC_membrane"/>
    <property type="match status" value="1"/>
</dbReference>
<dbReference type="Proteomes" id="UP000240572">
    <property type="component" value="Unassembled WGS sequence"/>
</dbReference>
<dbReference type="GO" id="GO:0015421">
    <property type="term" value="F:ABC-type oligopeptide transporter activity"/>
    <property type="evidence" value="ECO:0007669"/>
    <property type="project" value="TreeGrafter"/>
</dbReference>
<name>A0A2P8DBU4_9BACT</name>
<dbReference type="CDD" id="cd18571">
    <property type="entry name" value="ABC_6TM_peptidase_like"/>
    <property type="match status" value="1"/>
</dbReference>
<dbReference type="InterPro" id="IPR039421">
    <property type="entry name" value="Type_1_exporter"/>
</dbReference>
<dbReference type="InterPro" id="IPR003439">
    <property type="entry name" value="ABC_transporter-like_ATP-bd"/>
</dbReference>
<dbReference type="InterPro" id="IPR005074">
    <property type="entry name" value="Peptidase_C39"/>
</dbReference>
<feature type="transmembrane region" description="Helical" evidence="10">
    <location>
        <begin position="171"/>
        <end position="192"/>
    </location>
</feature>
<proteinExistence type="predicted"/>
<evidence type="ECO:0000256" key="7">
    <source>
        <dbReference type="ARBA" id="ARBA00022840"/>
    </source>
</evidence>
<feature type="transmembrane region" description="Helical" evidence="10">
    <location>
        <begin position="282"/>
        <end position="305"/>
    </location>
</feature>
<dbReference type="SMART" id="SM00382">
    <property type="entry name" value="AAA"/>
    <property type="match status" value="1"/>
</dbReference>
<keyword evidence="3" id="KW-1003">Cell membrane</keyword>
<dbReference type="GO" id="GO:0016887">
    <property type="term" value="F:ATP hydrolysis activity"/>
    <property type="evidence" value="ECO:0007669"/>
    <property type="project" value="InterPro"/>
</dbReference>
<dbReference type="PANTHER" id="PTHR43394:SF1">
    <property type="entry name" value="ATP-BINDING CASSETTE SUB-FAMILY B MEMBER 10, MITOCHONDRIAL"/>
    <property type="match status" value="1"/>
</dbReference>
<reference evidence="14 15" key="1">
    <citation type="submission" date="2018-03" db="EMBL/GenBank/DDBJ databases">
        <title>Genomic Encyclopedia of Type Strains, Phase III (KMG-III): the genomes of soil and plant-associated and newly described type strains.</title>
        <authorList>
            <person name="Whitman W."/>
        </authorList>
    </citation>
    <scope>NUCLEOTIDE SEQUENCE [LARGE SCALE GENOMIC DNA]</scope>
    <source>
        <strain evidence="14 15">CGMCC 1.12700</strain>
    </source>
</reference>
<dbReference type="Gene3D" id="3.40.50.300">
    <property type="entry name" value="P-loop containing nucleotide triphosphate hydrolases"/>
    <property type="match status" value="1"/>
</dbReference>
<dbReference type="InterPro" id="IPR011527">
    <property type="entry name" value="ABC1_TM_dom"/>
</dbReference>
<sequence>MPFPFYKQLDAMDCGPTCLRMIAKHYGKSYSLDFLRQNAHITREGVSLLGISEAAEKIGFRTLAAKISFEQLDEEATLPCILHWNQKHFVVLPPQNYNRNKKNDKILLADPAHGLIKVDKETFLRSWMGTSSEGIVLMIEPTDAFYQQKEDDEKVKGFQFLFRYLRPYRKYVVQLFLSIIVASLLSLMAPFLTQGLVDYGINHQNLGFVYLVLISQLVLFVGSTSIEMIRSWIMLHMNSRINISIISDFLIKLMKLPIRFFDTKMIGDIHQRIGDHSRIQSFLTGTTLSTLFSFVNLFVFSIVLGIYSWKILLTFLLFSVCAISWILFFLRKRKELDYKQFQRMSENENVLFELITGMQEIKLNNCETAKRWEWEKVQARLYKISVKGLALGQYQQVGFVFFNQLKNILISYISAREVMTGNMTLGMMLSVSYIIGQMNSPLDQLLSFVQAAQDAKISLDRLGEIHNREEEEEDDKLRYTNLDNESSSINLENVSFQYGSQQSPYVLKDVNLTIPQGKVTAVVGTSGSGKTTLLKLLLQFYEPTGGKITVDNKDLNQISPKWWRNQCGTVMQDGFIFSDTIARNISVSEENVNSKKLMRAVDVANIKDFVEDLPLGFQTKIGNSGNGISAGQKQRMQIARAVYKDPQYLFFDEATSALDANNEKVIMENLDRFFEGKTVVVIAHRLSTVKNADQIVVLEKGEVVEVGTHEQLTARRGNYYELVKNQLELGS</sequence>
<dbReference type="InterPro" id="IPR017871">
    <property type="entry name" value="ABC_transporter-like_CS"/>
</dbReference>
<dbReference type="PROSITE" id="PS50893">
    <property type="entry name" value="ABC_TRANSPORTER_2"/>
    <property type="match status" value="1"/>
</dbReference>
<dbReference type="GO" id="GO:0005524">
    <property type="term" value="F:ATP binding"/>
    <property type="evidence" value="ECO:0007669"/>
    <property type="project" value="UniProtKB-KW"/>
</dbReference>
<evidence type="ECO:0000256" key="2">
    <source>
        <dbReference type="ARBA" id="ARBA00022448"/>
    </source>
</evidence>
<comment type="caution">
    <text evidence="14">The sequence shown here is derived from an EMBL/GenBank/DDBJ whole genome shotgun (WGS) entry which is preliminary data.</text>
</comment>
<keyword evidence="4 10" id="KW-0812">Transmembrane</keyword>
<evidence type="ECO:0000256" key="1">
    <source>
        <dbReference type="ARBA" id="ARBA00004651"/>
    </source>
</evidence>
<dbReference type="SUPFAM" id="SSF52540">
    <property type="entry name" value="P-loop containing nucleoside triphosphate hydrolases"/>
    <property type="match status" value="1"/>
</dbReference>
<dbReference type="PROSITE" id="PS00211">
    <property type="entry name" value="ABC_TRANSPORTER_1"/>
    <property type="match status" value="1"/>
</dbReference>
<feature type="transmembrane region" description="Helical" evidence="10">
    <location>
        <begin position="311"/>
        <end position="330"/>
    </location>
</feature>
<evidence type="ECO:0000256" key="4">
    <source>
        <dbReference type="ARBA" id="ARBA00022692"/>
    </source>
</evidence>
<dbReference type="Gene3D" id="3.90.70.10">
    <property type="entry name" value="Cysteine proteinases"/>
    <property type="match status" value="1"/>
</dbReference>
<dbReference type="PANTHER" id="PTHR43394">
    <property type="entry name" value="ATP-DEPENDENT PERMEASE MDL1, MITOCHONDRIAL"/>
    <property type="match status" value="1"/>
</dbReference>
<dbReference type="RefSeq" id="WP_106521392.1">
    <property type="nucleotide sequence ID" value="NZ_PYGD01000001.1"/>
</dbReference>
<dbReference type="Pfam" id="PF00005">
    <property type="entry name" value="ABC_tran"/>
    <property type="match status" value="1"/>
</dbReference>
<gene>
    <name evidence="14" type="ORF">B0I18_101863</name>
</gene>
<dbReference type="EMBL" id="PYGD01000001">
    <property type="protein sequence ID" value="PSK94703.1"/>
    <property type="molecule type" value="Genomic_DNA"/>
</dbReference>
<dbReference type="Pfam" id="PF03412">
    <property type="entry name" value="Peptidase_C39"/>
    <property type="match status" value="1"/>
</dbReference>
<dbReference type="GO" id="GO:0008233">
    <property type="term" value="F:peptidase activity"/>
    <property type="evidence" value="ECO:0007669"/>
    <property type="project" value="InterPro"/>
</dbReference>
<accession>A0A2P8DBU4</accession>
<evidence type="ECO:0000256" key="6">
    <source>
        <dbReference type="ARBA" id="ARBA00022801"/>
    </source>
</evidence>
<evidence type="ECO:0000313" key="15">
    <source>
        <dbReference type="Proteomes" id="UP000240572"/>
    </source>
</evidence>
<keyword evidence="8 10" id="KW-1133">Transmembrane helix</keyword>
<dbReference type="GO" id="GO:0005886">
    <property type="term" value="C:plasma membrane"/>
    <property type="evidence" value="ECO:0007669"/>
    <property type="project" value="UniProtKB-SubCell"/>
</dbReference>